<sequence length="111" mass="12816">MIPMNFLDLFALKLREKRIQQKITQRGLAEKLNMCTRTIIEIENCKSNPKFETVALISKEMRISLDAVVFHDEKPREIPKVVADFFAGKSDAEAERYIALCQSAENLRDDK</sequence>
<dbReference type="SUPFAM" id="SSF47413">
    <property type="entry name" value="lambda repressor-like DNA-binding domains"/>
    <property type="match status" value="1"/>
</dbReference>
<dbReference type="InterPro" id="IPR001387">
    <property type="entry name" value="Cro/C1-type_HTH"/>
</dbReference>
<gene>
    <name evidence="2" type="ORF">LEA_19346</name>
</gene>
<dbReference type="EMBL" id="AJWY01013301">
    <property type="protein sequence ID" value="EKC47492.1"/>
    <property type="molecule type" value="Genomic_DNA"/>
</dbReference>
<dbReference type="Pfam" id="PF01381">
    <property type="entry name" value="HTH_3"/>
    <property type="match status" value="1"/>
</dbReference>
<dbReference type="GO" id="GO:0003677">
    <property type="term" value="F:DNA binding"/>
    <property type="evidence" value="ECO:0007669"/>
    <property type="project" value="InterPro"/>
</dbReference>
<evidence type="ECO:0000259" key="1">
    <source>
        <dbReference type="PROSITE" id="PS50943"/>
    </source>
</evidence>
<evidence type="ECO:0000313" key="2">
    <source>
        <dbReference type="EMBL" id="EKC47492.1"/>
    </source>
</evidence>
<dbReference type="AlphaFoldDB" id="K1RFM0"/>
<name>K1RFM0_9ZZZZ</name>
<dbReference type="SMART" id="SM00530">
    <property type="entry name" value="HTH_XRE"/>
    <property type="match status" value="1"/>
</dbReference>
<comment type="caution">
    <text evidence="2">The sequence shown here is derived from an EMBL/GenBank/DDBJ whole genome shotgun (WGS) entry which is preliminary data.</text>
</comment>
<organism evidence="2">
    <name type="scientific">human gut metagenome</name>
    <dbReference type="NCBI Taxonomy" id="408170"/>
    <lineage>
        <taxon>unclassified sequences</taxon>
        <taxon>metagenomes</taxon>
        <taxon>organismal metagenomes</taxon>
    </lineage>
</organism>
<protein>
    <submittedName>
        <fullName evidence="2">Transcriptional regulator</fullName>
    </submittedName>
</protein>
<feature type="domain" description="HTH cro/C1-type" evidence="1">
    <location>
        <begin position="14"/>
        <end position="68"/>
    </location>
</feature>
<dbReference type="InterPro" id="IPR010982">
    <property type="entry name" value="Lambda_DNA-bd_dom_sf"/>
</dbReference>
<reference evidence="2" key="1">
    <citation type="journal article" date="2013" name="Environ. Microbiol.">
        <title>Microbiota from the distal guts of lean and obese adolescents exhibit partial functional redundancy besides clear differences in community structure.</title>
        <authorList>
            <person name="Ferrer M."/>
            <person name="Ruiz A."/>
            <person name="Lanza F."/>
            <person name="Haange S.B."/>
            <person name="Oberbach A."/>
            <person name="Till H."/>
            <person name="Bargiela R."/>
            <person name="Campoy C."/>
            <person name="Segura M.T."/>
            <person name="Richter M."/>
            <person name="von Bergen M."/>
            <person name="Seifert J."/>
            <person name="Suarez A."/>
        </authorList>
    </citation>
    <scope>NUCLEOTIDE SEQUENCE</scope>
</reference>
<proteinExistence type="predicted"/>
<accession>K1RFM0</accession>
<dbReference type="Gene3D" id="1.10.260.40">
    <property type="entry name" value="lambda repressor-like DNA-binding domains"/>
    <property type="match status" value="1"/>
</dbReference>
<dbReference type="CDD" id="cd00093">
    <property type="entry name" value="HTH_XRE"/>
    <property type="match status" value="1"/>
</dbReference>
<dbReference type="PROSITE" id="PS50943">
    <property type="entry name" value="HTH_CROC1"/>
    <property type="match status" value="1"/>
</dbReference>